<evidence type="ECO:0000313" key="1">
    <source>
        <dbReference type="EMBL" id="KAH7230916.1"/>
    </source>
</evidence>
<dbReference type="EMBL" id="JAGPXF010000009">
    <property type="protein sequence ID" value="KAH7230916.1"/>
    <property type="molecule type" value="Genomic_DNA"/>
</dbReference>
<keyword evidence="2" id="KW-1185">Reference proteome</keyword>
<comment type="caution">
    <text evidence="1">The sequence shown here is derived from an EMBL/GenBank/DDBJ whole genome shotgun (WGS) entry which is preliminary data.</text>
</comment>
<gene>
    <name evidence="1" type="ORF">BKA59DRAFT_409477</name>
</gene>
<organism evidence="1 2">
    <name type="scientific">Fusarium tricinctum</name>
    <dbReference type="NCBI Taxonomy" id="61284"/>
    <lineage>
        <taxon>Eukaryota</taxon>
        <taxon>Fungi</taxon>
        <taxon>Dikarya</taxon>
        <taxon>Ascomycota</taxon>
        <taxon>Pezizomycotina</taxon>
        <taxon>Sordariomycetes</taxon>
        <taxon>Hypocreomycetidae</taxon>
        <taxon>Hypocreales</taxon>
        <taxon>Nectriaceae</taxon>
        <taxon>Fusarium</taxon>
        <taxon>Fusarium tricinctum species complex</taxon>
    </lineage>
</organism>
<name>A0A8K0RHB5_9HYPO</name>
<protein>
    <submittedName>
        <fullName evidence="1">Uncharacterized protein</fullName>
    </submittedName>
</protein>
<dbReference type="OrthoDB" id="5148578at2759"/>
<proteinExistence type="predicted"/>
<reference evidence="1" key="1">
    <citation type="journal article" date="2021" name="Nat. Commun.">
        <title>Genetic determinants of endophytism in the Arabidopsis root mycobiome.</title>
        <authorList>
            <person name="Mesny F."/>
            <person name="Miyauchi S."/>
            <person name="Thiergart T."/>
            <person name="Pickel B."/>
            <person name="Atanasova L."/>
            <person name="Karlsson M."/>
            <person name="Huettel B."/>
            <person name="Barry K.W."/>
            <person name="Haridas S."/>
            <person name="Chen C."/>
            <person name="Bauer D."/>
            <person name="Andreopoulos W."/>
            <person name="Pangilinan J."/>
            <person name="LaButti K."/>
            <person name="Riley R."/>
            <person name="Lipzen A."/>
            <person name="Clum A."/>
            <person name="Drula E."/>
            <person name="Henrissat B."/>
            <person name="Kohler A."/>
            <person name="Grigoriev I.V."/>
            <person name="Martin F.M."/>
            <person name="Hacquard S."/>
        </authorList>
    </citation>
    <scope>NUCLEOTIDE SEQUENCE</scope>
    <source>
        <strain evidence="1">MPI-SDFR-AT-0068</strain>
    </source>
</reference>
<dbReference type="Proteomes" id="UP000813427">
    <property type="component" value="Unassembled WGS sequence"/>
</dbReference>
<evidence type="ECO:0000313" key="2">
    <source>
        <dbReference type="Proteomes" id="UP000813427"/>
    </source>
</evidence>
<accession>A0A8K0RHB5</accession>
<dbReference type="AlphaFoldDB" id="A0A8K0RHB5"/>
<sequence>WRRGLGYHANASIGHSFVTNLLQMLPESNGWIFRKLWTNATLRKAWAEEDSEAEFKLLEKKAWQYGHHLEEFLEHLLFILHSCGGQAARSLELLTLRHRNTTNGGIRNILYDRGLIMLVAGYHKGFSKTERLKVIHRFLPRTRVDMAQLARPGRVSEVSRRVLGPA</sequence>
<feature type="non-terminal residue" evidence="1">
    <location>
        <position position="1"/>
    </location>
</feature>